<dbReference type="InterPro" id="IPR054471">
    <property type="entry name" value="GPIID_WHD"/>
</dbReference>
<feature type="repeat" description="ANK" evidence="3">
    <location>
        <begin position="959"/>
        <end position="991"/>
    </location>
</feature>
<feature type="repeat" description="ANK" evidence="3">
    <location>
        <begin position="1275"/>
        <end position="1302"/>
    </location>
</feature>
<evidence type="ECO:0008006" key="10">
    <source>
        <dbReference type="Google" id="ProtNLM"/>
    </source>
</evidence>
<feature type="transmembrane region" description="Helical" evidence="5">
    <location>
        <begin position="1422"/>
        <end position="1439"/>
    </location>
</feature>
<evidence type="ECO:0000313" key="8">
    <source>
        <dbReference type="EMBL" id="KAK0510772.1"/>
    </source>
</evidence>
<evidence type="ECO:0000259" key="6">
    <source>
        <dbReference type="Pfam" id="PF22939"/>
    </source>
</evidence>
<feature type="region of interest" description="Disordered" evidence="4">
    <location>
        <begin position="404"/>
        <end position="447"/>
    </location>
</feature>
<dbReference type="PROSITE" id="PS50297">
    <property type="entry name" value="ANK_REP_REGION"/>
    <property type="match status" value="5"/>
</dbReference>
<dbReference type="SUPFAM" id="SSF48403">
    <property type="entry name" value="Ankyrin repeat"/>
    <property type="match status" value="2"/>
</dbReference>
<evidence type="ECO:0000259" key="7">
    <source>
        <dbReference type="Pfam" id="PF24883"/>
    </source>
</evidence>
<keyword evidence="5" id="KW-0812">Transmembrane</keyword>
<feature type="compositionally biased region" description="Polar residues" evidence="4">
    <location>
        <begin position="1389"/>
        <end position="1407"/>
    </location>
</feature>
<keyword evidence="5" id="KW-0472">Membrane</keyword>
<feature type="domain" description="Nephrocystin 3-like N-terminal" evidence="7">
    <location>
        <begin position="188"/>
        <end position="351"/>
    </location>
</feature>
<evidence type="ECO:0000256" key="3">
    <source>
        <dbReference type="PROSITE-ProRule" id="PRU00023"/>
    </source>
</evidence>
<feature type="repeat" description="ANK" evidence="3">
    <location>
        <begin position="786"/>
        <end position="818"/>
    </location>
</feature>
<dbReference type="Pfam" id="PF22939">
    <property type="entry name" value="WHD_GPIID"/>
    <property type="match status" value="1"/>
</dbReference>
<feature type="region of interest" description="Disordered" evidence="4">
    <location>
        <begin position="1365"/>
        <end position="1407"/>
    </location>
</feature>
<feature type="compositionally biased region" description="Acidic residues" evidence="4">
    <location>
        <begin position="404"/>
        <end position="413"/>
    </location>
</feature>
<dbReference type="Pfam" id="PF12796">
    <property type="entry name" value="Ank_2"/>
    <property type="match status" value="4"/>
</dbReference>
<evidence type="ECO:0000256" key="2">
    <source>
        <dbReference type="ARBA" id="ARBA00023043"/>
    </source>
</evidence>
<dbReference type="InterPro" id="IPR036770">
    <property type="entry name" value="Ankyrin_rpt-contain_sf"/>
</dbReference>
<feature type="domain" description="GPI inositol-deacylase winged helix" evidence="6">
    <location>
        <begin position="610"/>
        <end position="679"/>
    </location>
</feature>
<dbReference type="Gene3D" id="1.25.40.20">
    <property type="entry name" value="Ankyrin repeat-containing domain"/>
    <property type="match status" value="2"/>
</dbReference>
<dbReference type="SMART" id="SM00248">
    <property type="entry name" value="ANK"/>
    <property type="match status" value="13"/>
</dbReference>
<dbReference type="Proteomes" id="UP001166286">
    <property type="component" value="Unassembled WGS sequence"/>
</dbReference>
<gene>
    <name evidence="8" type="ORF">JMJ35_007204</name>
</gene>
<accession>A0AA39QWY1</accession>
<reference evidence="8" key="1">
    <citation type="submission" date="2023-03" db="EMBL/GenBank/DDBJ databases">
        <title>Complete genome of Cladonia borealis.</title>
        <authorList>
            <person name="Park H."/>
        </authorList>
    </citation>
    <scope>NUCLEOTIDE SEQUENCE</scope>
    <source>
        <strain evidence="8">ANT050790</strain>
    </source>
</reference>
<keyword evidence="1" id="KW-0677">Repeat</keyword>
<feature type="repeat" description="ANK" evidence="3">
    <location>
        <begin position="819"/>
        <end position="851"/>
    </location>
</feature>
<evidence type="ECO:0000313" key="9">
    <source>
        <dbReference type="Proteomes" id="UP001166286"/>
    </source>
</evidence>
<dbReference type="PANTHER" id="PTHR24198:SF165">
    <property type="entry name" value="ANKYRIN REPEAT-CONTAINING PROTEIN-RELATED"/>
    <property type="match status" value="1"/>
</dbReference>
<keyword evidence="9" id="KW-1185">Reference proteome</keyword>
<feature type="repeat" description="ANK" evidence="3">
    <location>
        <begin position="1176"/>
        <end position="1208"/>
    </location>
</feature>
<dbReference type="Gene3D" id="3.40.50.300">
    <property type="entry name" value="P-loop containing nucleotide triphosphate hydrolases"/>
    <property type="match status" value="1"/>
</dbReference>
<name>A0AA39QWY1_9LECA</name>
<protein>
    <recommendedName>
        <fullName evidence="10">Ankyrin repeat protein</fullName>
    </recommendedName>
</protein>
<dbReference type="PANTHER" id="PTHR24198">
    <property type="entry name" value="ANKYRIN REPEAT AND PROTEIN KINASE DOMAIN-CONTAINING PROTEIN"/>
    <property type="match status" value="1"/>
</dbReference>
<dbReference type="PROSITE" id="PS50088">
    <property type="entry name" value="ANK_REPEAT"/>
    <property type="match status" value="7"/>
</dbReference>
<evidence type="ECO:0000256" key="4">
    <source>
        <dbReference type="SAM" id="MobiDB-lite"/>
    </source>
</evidence>
<feature type="repeat" description="ANK" evidence="3">
    <location>
        <begin position="1062"/>
        <end position="1095"/>
    </location>
</feature>
<feature type="repeat" description="ANK" evidence="3">
    <location>
        <begin position="1209"/>
        <end position="1241"/>
    </location>
</feature>
<keyword evidence="2 3" id="KW-0040">ANK repeat</keyword>
<dbReference type="InterPro" id="IPR027417">
    <property type="entry name" value="P-loop_NTPase"/>
</dbReference>
<keyword evidence="5" id="KW-1133">Transmembrane helix</keyword>
<feature type="compositionally biased region" description="Basic and acidic residues" evidence="4">
    <location>
        <begin position="1365"/>
        <end position="1388"/>
    </location>
</feature>
<dbReference type="InterPro" id="IPR002110">
    <property type="entry name" value="Ankyrin_rpt"/>
</dbReference>
<dbReference type="Pfam" id="PF24883">
    <property type="entry name" value="NPHP3_N"/>
    <property type="match status" value="1"/>
</dbReference>
<proteinExistence type="predicted"/>
<evidence type="ECO:0000256" key="5">
    <source>
        <dbReference type="SAM" id="Phobius"/>
    </source>
</evidence>
<comment type="caution">
    <text evidence="8">The sequence shown here is derived from an EMBL/GenBank/DDBJ whole genome shotgun (WGS) entry which is preliminary data.</text>
</comment>
<dbReference type="InterPro" id="IPR056884">
    <property type="entry name" value="NPHP3-like_N"/>
</dbReference>
<dbReference type="EMBL" id="JAFEKC020000015">
    <property type="protein sequence ID" value="KAK0510772.1"/>
    <property type="molecule type" value="Genomic_DNA"/>
</dbReference>
<sequence>MEVVGLVASVATLVETANFVRRTLSDYRKGGKDRDRLLAEVDSLKTYLDRLKADNENAAKSGKQEPWLDIVGQLSQKGGTLAQIEDVMSEVKLKIERKQGLRGALVHWTWPFVKEDVDRNVRQMQRLSQNVAVVLQDASLELTLAINEGVTRVDKITNRRELRAILEWLSSLYFLEQQRLDSLKAFSGTCEWFLTSPEYSAWKQKQHRVLYCSAIGGAGKTILASVTIGDLRMATAGQDTAIFVIYCKHDKPDTHSVDKVAMTILRQLVQLKACQIPPDLEELLERHFYTNETRPSLDEALKVINAHLPTFSQAFIVVDGLDEIIKEEARECIITFLMKLEAAPQLMFTSRPIEMIEKMFLSTTYKYETDDTALTDDEGESDVFWDDEETDYDYDHDLYNEGIEEEDSSDESSDQNSSESPGEKDSQSPVRAPPIMPDKSLFSNENGSQHKDEYRLLCSKCNKQLSLLQYHCFKCLRSRSIICVACYDSGTRCVNGDSSHDIDVGVQTRCLKMDVSARPRAIRRYVRRRTQQSIVLMKYVTLKPGFAEEIEDIVTHAAQKMFLLAQLHMDALLNPDLLKFSEVRNALDNLPGGLNDSYDNAMERSAGHGRYLLRLVAYAQRPLNIYEVEHALALTADSAEILDDEIIPARTLISRCAGLVTLDESDQVVFSHYTIVGYFAERSNHLFGNGHKYMAETCLSYLSLREFQQGPVHGPEEAAEFDARTQAYPFFEYASIFWGVHARSSKDTEVLDIAYDFIRDDTRRGASVQALWFSADEITADWRSRSGGSPLHLAMYFKYHMLANRLLDDGTNADIRDAFGITPLMWAAQTGHFGMTETILDAKVPLNAINDEGANALHIAILHHHEDVAVLLIDQEGMDVNAPAVGERGSWKVTPLMLAADRDQLKIVQKLLTRPDLLVNSQDSRGQTAVHRVSRASNVQMMKAIVNAPAVDLEHRDDSGRPALTLASYCGNLSAVKALLDAGADINIRESPLYSEGNALMRAADCDAVDIVHELVTRNIDWNAKDDLGRSAIHSAAINGSDRSLPVLLDLPGVDIDLQDINGNTPIHDAAELSFESSVLKLLLNKGARTDIRNNRGKTPLDTARAKGTRENVLILKEKYADDFFGIPRRSMTGKSMEEPTLSQAAAQGDEAAVASILATYADDKSVDIEERDDWLGRTPLQLATDAGHLRIVKRLHQVGANINLQDKYGRTALHIAALQHRMSIARYLLRRGADMTMKDKWGVNVIEEASPSLQILLLQYGIGIEADMDIKHLLFLAAEQGNMKAVQRLIEVGGDVQVKDSYGRSPYERAKQAGKAEVARYLDQIGRFAAESSSRVVTPNTSSDSVNTLRAAAVTGGGIRNNLDRDDHILGEQRTGDVRDKLEESRSDVGTSSSESDLTKSQTSTQHGSLMTQFRSALTGIRTYIFFFLVAMILGFYFK</sequence>
<evidence type="ECO:0000256" key="1">
    <source>
        <dbReference type="ARBA" id="ARBA00022737"/>
    </source>
</evidence>
<organism evidence="8 9">
    <name type="scientific">Cladonia borealis</name>
    <dbReference type="NCBI Taxonomy" id="184061"/>
    <lineage>
        <taxon>Eukaryota</taxon>
        <taxon>Fungi</taxon>
        <taxon>Dikarya</taxon>
        <taxon>Ascomycota</taxon>
        <taxon>Pezizomycotina</taxon>
        <taxon>Lecanoromycetes</taxon>
        <taxon>OSLEUM clade</taxon>
        <taxon>Lecanoromycetidae</taxon>
        <taxon>Lecanorales</taxon>
        <taxon>Lecanorineae</taxon>
        <taxon>Cladoniaceae</taxon>
        <taxon>Cladonia</taxon>
    </lineage>
</organism>